<evidence type="ECO:0000313" key="8">
    <source>
        <dbReference type="EMBL" id="KXA62307.1"/>
    </source>
</evidence>
<dbReference type="InterPro" id="IPR053924">
    <property type="entry name" value="RecX_HTH_2nd"/>
</dbReference>
<dbReference type="GO" id="GO:0005737">
    <property type="term" value="C:cytoplasm"/>
    <property type="evidence" value="ECO:0007669"/>
    <property type="project" value="UniProtKB-SubCell"/>
</dbReference>
<comment type="subcellular location">
    <subcellularLocation>
        <location evidence="1 5">Cytoplasm</location>
    </subcellularLocation>
</comment>
<gene>
    <name evidence="5" type="primary">recX</name>
    <name evidence="8" type="ORF">HMPREF3233_01781</name>
</gene>
<evidence type="ECO:0000256" key="1">
    <source>
        <dbReference type="ARBA" id="ARBA00004496"/>
    </source>
</evidence>
<evidence type="ECO:0000256" key="5">
    <source>
        <dbReference type="HAMAP-Rule" id="MF_01114"/>
    </source>
</evidence>
<evidence type="ECO:0000259" key="7">
    <source>
        <dbReference type="Pfam" id="PF21982"/>
    </source>
</evidence>
<dbReference type="Pfam" id="PF21982">
    <property type="entry name" value="RecX_HTH1"/>
    <property type="match status" value="1"/>
</dbReference>
<evidence type="ECO:0000256" key="4">
    <source>
        <dbReference type="ARBA" id="ARBA00022490"/>
    </source>
</evidence>
<dbReference type="EMBL" id="LRQT01000096">
    <property type="protein sequence ID" value="KXA62307.1"/>
    <property type="molecule type" value="Genomic_DNA"/>
</dbReference>
<dbReference type="PANTHER" id="PTHR33602">
    <property type="entry name" value="REGULATORY PROTEIN RECX FAMILY PROTEIN"/>
    <property type="match status" value="1"/>
</dbReference>
<evidence type="ECO:0000259" key="6">
    <source>
        <dbReference type="Pfam" id="PF02631"/>
    </source>
</evidence>
<accession>A0A133S1S1</accession>
<evidence type="ECO:0000256" key="2">
    <source>
        <dbReference type="ARBA" id="ARBA00009695"/>
    </source>
</evidence>
<evidence type="ECO:0000256" key="3">
    <source>
        <dbReference type="ARBA" id="ARBA00018111"/>
    </source>
</evidence>
<proteinExistence type="inferred from homology"/>
<comment type="caution">
    <text evidence="8">The sequence shown here is derived from an EMBL/GenBank/DDBJ whole genome shotgun (WGS) entry which is preliminary data.</text>
</comment>
<reference evidence="8 9" key="1">
    <citation type="submission" date="2016-01" db="EMBL/GenBank/DDBJ databases">
        <authorList>
            <person name="Oliw E.H."/>
        </authorList>
    </citation>
    <scope>NUCLEOTIDE SEQUENCE [LARGE SCALE GENOMIC DNA]</scope>
    <source>
        <strain evidence="8 9">CMW7756B</strain>
    </source>
</reference>
<dbReference type="Pfam" id="PF02631">
    <property type="entry name" value="RecX_HTH2"/>
    <property type="match status" value="1"/>
</dbReference>
<feature type="domain" description="RecX first three-helical" evidence="7">
    <location>
        <begin position="14"/>
        <end position="53"/>
    </location>
</feature>
<dbReference type="Proteomes" id="UP000070226">
    <property type="component" value="Unassembled WGS sequence"/>
</dbReference>
<evidence type="ECO:0000313" key="9">
    <source>
        <dbReference type="Proteomes" id="UP000070226"/>
    </source>
</evidence>
<sequence>MIDDMFTEEEKQAALDQAYRFLAQRFLSSYELRQKMKRKRISSDLIDYVEERLIYYDYINDERLAKQVVSYLMREQKYGAYLIKQKMKQRGLDVPRDIENYDELAAAFRIVDKKYGESISDIPRIKIMNFLKNRGFSMSTITKVCEAYQS</sequence>
<dbReference type="HAMAP" id="MF_01114">
    <property type="entry name" value="RecX"/>
    <property type="match status" value="1"/>
</dbReference>
<protein>
    <recommendedName>
        <fullName evidence="3 5">Regulatory protein RecX</fullName>
    </recommendedName>
</protein>
<comment type="similarity">
    <text evidence="2 5">Belongs to the RecX family.</text>
</comment>
<organism evidence="8">
    <name type="scientific">Veillonella atypica</name>
    <dbReference type="NCBI Taxonomy" id="39777"/>
    <lineage>
        <taxon>Bacteria</taxon>
        <taxon>Bacillati</taxon>
        <taxon>Bacillota</taxon>
        <taxon>Negativicutes</taxon>
        <taxon>Veillonellales</taxon>
        <taxon>Veillonellaceae</taxon>
        <taxon>Veillonella</taxon>
    </lineage>
</organism>
<keyword evidence="4 5" id="KW-0963">Cytoplasm</keyword>
<feature type="domain" description="RecX second three-helical" evidence="6">
    <location>
        <begin position="60"/>
        <end position="93"/>
    </location>
</feature>
<dbReference type="PANTHER" id="PTHR33602:SF1">
    <property type="entry name" value="REGULATORY PROTEIN RECX FAMILY PROTEIN"/>
    <property type="match status" value="1"/>
</dbReference>
<dbReference type="InterPro" id="IPR053926">
    <property type="entry name" value="RecX_HTH_1st"/>
</dbReference>
<dbReference type="PATRIC" id="fig|39777.7.peg.1745"/>
<dbReference type="InterPro" id="IPR003783">
    <property type="entry name" value="Regulatory_RecX"/>
</dbReference>
<dbReference type="InterPro" id="IPR036388">
    <property type="entry name" value="WH-like_DNA-bd_sf"/>
</dbReference>
<name>A0A133S1S1_9FIRM</name>
<dbReference type="GO" id="GO:0006282">
    <property type="term" value="P:regulation of DNA repair"/>
    <property type="evidence" value="ECO:0007669"/>
    <property type="project" value="UniProtKB-UniRule"/>
</dbReference>
<dbReference type="RefSeq" id="WP_038123101.1">
    <property type="nucleotide sequence ID" value="NZ_DBFOUP010000147.1"/>
</dbReference>
<comment type="function">
    <text evidence="5">Modulates RecA activity.</text>
</comment>
<dbReference type="STRING" id="39777.B7L28_06020"/>
<dbReference type="Gene3D" id="1.10.10.10">
    <property type="entry name" value="Winged helix-like DNA-binding domain superfamily/Winged helix DNA-binding domain"/>
    <property type="match status" value="2"/>
</dbReference>
<dbReference type="AlphaFoldDB" id="A0A133S1S1"/>